<reference evidence="1 2" key="1">
    <citation type="journal article" date="2018" name="Mycol. Prog.">
        <title>Coniella lustricola, a new species from submerged detritus.</title>
        <authorList>
            <person name="Raudabaugh D.B."/>
            <person name="Iturriaga T."/>
            <person name="Carver A."/>
            <person name="Mondo S."/>
            <person name="Pangilinan J."/>
            <person name="Lipzen A."/>
            <person name="He G."/>
            <person name="Amirebrahimi M."/>
            <person name="Grigoriev I.V."/>
            <person name="Miller A.N."/>
        </authorList>
    </citation>
    <scope>NUCLEOTIDE SEQUENCE [LARGE SCALE GENOMIC DNA]</scope>
    <source>
        <strain evidence="1 2">B22-T-1</strain>
    </source>
</reference>
<accession>A0A2T2ZWU1</accession>
<dbReference type="Proteomes" id="UP000241462">
    <property type="component" value="Unassembled WGS sequence"/>
</dbReference>
<gene>
    <name evidence="1" type="ORF">BD289DRAFT_117240</name>
</gene>
<organism evidence="1 2">
    <name type="scientific">Coniella lustricola</name>
    <dbReference type="NCBI Taxonomy" id="2025994"/>
    <lineage>
        <taxon>Eukaryota</taxon>
        <taxon>Fungi</taxon>
        <taxon>Dikarya</taxon>
        <taxon>Ascomycota</taxon>
        <taxon>Pezizomycotina</taxon>
        <taxon>Sordariomycetes</taxon>
        <taxon>Sordariomycetidae</taxon>
        <taxon>Diaporthales</taxon>
        <taxon>Schizoparmaceae</taxon>
        <taxon>Coniella</taxon>
    </lineage>
</organism>
<dbReference type="AlphaFoldDB" id="A0A2T2ZWU1"/>
<name>A0A2T2ZWU1_9PEZI</name>
<dbReference type="InParanoid" id="A0A2T2ZWU1"/>
<keyword evidence="2" id="KW-1185">Reference proteome</keyword>
<dbReference type="EMBL" id="KZ678599">
    <property type="protein sequence ID" value="PSR78644.1"/>
    <property type="molecule type" value="Genomic_DNA"/>
</dbReference>
<evidence type="ECO:0000313" key="1">
    <source>
        <dbReference type="EMBL" id="PSR78644.1"/>
    </source>
</evidence>
<evidence type="ECO:0000313" key="2">
    <source>
        <dbReference type="Proteomes" id="UP000241462"/>
    </source>
</evidence>
<protein>
    <submittedName>
        <fullName evidence="1">Uncharacterized protein</fullName>
    </submittedName>
</protein>
<proteinExistence type="predicted"/>
<sequence>MRKAPAPGPAPALALLTQDLLYVPSLSAFSLFSLPLAPSTSTSHRTPRLASLCANPKPNTHLTSTQPSQLRPAAGTLELRPTLLFGTSRHVTVRLFPCWSDHLLPGTRAHSTSFAFFTCLEPAPVHVHVHVPVPAQAKAKAKPAELSSDHRAVPCLCLALPVPWSVWLWRALVHLFAASSTSQHLVDRALAPSSCRWGPAASPSRLPCTLDPFLRRLT</sequence>